<dbReference type="Proteomes" id="UP000518752">
    <property type="component" value="Unassembled WGS sequence"/>
</dbReference>
<accession>A0A8H5HVS3</accession>
<dbReference type="OrthoDB" id="412788at2759"/>
<reference evidence="1 2" key="1">
    <citation type="journal article" date="2020" name="ISME J.">
        <title>Uncovering the hidden diversity of litter-decomposition mechanisms in mushroom-forming fungi.</title>
        <authorList>
            <person name="Floudas D."/>
            <person name="Bentzer J."/>
            <person name="Ahren D."/>
            <person name="Johansson T."/>
            <person name="Persson P."/>
            <person name="Tunlid A."/>
        </authorList>
    </citation>
    <scope>NUCLEOTIDE SEQUENCE [LARGE SCALE GENOMIC DNA]</scope>
    <source>
        <strain evidence="1 2">CBS 406.79</strain>
    </source>
</reference>
<keyword evidence="2" id="KW-1185">Reference proteome</keyword>
<gene>
    <name evidence="1" type="ORF">D9757_002967</name>
</gene>
<evidence type="ECO:0000313" key="1">
    <source>
        <dbReference type="EMBL" id="KAF5390348.1"/>
    </source>
</evidence>
<dbReference type="EMBL" id="JAACJN010000016">
    <property type="protein sequence ID" value="KAF5390348.1"/>
    <property type="molecule type" value="Genomic_DNA"/>
</dbReference>
<protein>
    <submittedName>
        <fullName evidence="1">Uncharacterized protein</fullName>
    </submittedName>
</protein>
<organism evidence="1 2">
    <name type="scientific">Collybiopsis confluens</name>
    <dbReference type="NCBI Taxonomy" id="2823264"/>
    <lineage>
        <taxon>Eukaryota</taxon>
        <taxon>Fungi</taxon>
        <taxon>Dikarya</taxon>
        <taxon>Basidiomycota</taxon>
        <taxon>Agaricomycotina</taxon>
        <taxon>Agaricomycetes</taxon>
        <taxon>Agaricomycetidae</taxon>
        <taxon>Agaricales</taxon>
        <taxon>Marasmiineae</taxon>
        <taxon>Omphalotaceae</taxon>
        <taxon>Collybiopsis</taxon>
    </lineage>
</organism>
<dbReference type="AlphaFoldDB" id="A0A8H5HVS3"/>
<proteinExistence type="predicted"/>
<sequence>MSSVPKAVLYYSQISIWSSAVLLTLEEKGYGRDELGYKLVDLGKCASDLRLDTITDSSFLSAKGENYSLSFLRLNSKATVPTLIVPLRQTLSQDVESRYKALTNTKDIVEFLDKSRSSLSSTNTTSNAPAPTLAPATLSFSSTCKLIIEDVLHSDNADPNHLLFMNARDQVSLTQLADNLLPFMKGKISSLETNLTEAQAGTVRASEKVVDFWTSKKNVAQVLAGVYESASKTETELDENAKTRRLDYFKTAKTAWEVALPTTLLKLTREIIGPFALGEFKFVPDMRQSLNNIFINKKDSLADPHLTAWLARVFSLVGGTSNDSGATVIEKLEKHIGDSTTSKMESPTLGKLATYWDAVKERPSFKKVYVDGLH</sequence>
<dbReference type="Gene3D" id="3.40.30.10">
    <property type="entry name" value="Glutaredoxin"/>
    <property type="match status" value="1"/>
</dbReference>
<name>A0A8H5HVS3_9AGAR</name>
<comment type="caution">
    <text evidence="1">The sequence shown here is derived from an EMBL/GenBank/DDBJ whole genome shotgun (WGS) entry which is preliminary data.</text>
</comment>
<evidence type="ECO:0000313" key="2">
    <source>
        <dbReference type="Proteomes" id="UP000518752"/>
    </source>
</evidence>